<sequence>MARAAYALGLGVGEDHRALADAVGGFVERTVTAEIVRAAVESGATDKPVPYWDALVEQDLLGLHIGEDRGGQGAGLLTLAVALEALGRGLHSGAFVPTALASAVLATAGGPAADAQVPGLVDGSRTGAVALRGALTGVERDGILIVDGHADGVLGADAAEVIVAPVQVGATQRWVQFEASELTVTAQDGIDLLRGSGRIDAAAVEVPAARVLDGLHAERVRSLAAVVCGAEAVGVLSWCVSTAAEYARTRVQFGRPIGQFQGVKHKCAHMGIALEKARAVLWDAAFALDRGDDNADYAAAIAALVVPDAAVQVAQDCIQVHGGIGFTWEHNAHLYYRRALALRGALGVRDERAERVAAYALAGATLSTELDLPAEAEEIRAAVRAELAGIAELDEDDQLIALGDGGWNLPHLPAPYGRSAGPLEQVVIAQEIKASGIDMPQLLMGTWAVGALVGHGDERQKRELVVPTLRGEVVWCQLFSEPGAGSDLASLTTKARKVEGGWRISGQKIWTTVAQFADWAMLIARTSPDKPKHEGITYFVLDMSTPGITVRPLREMTGSALFNEVFLDDVFIPDSDVVGAVDDGWHVARTTLAGERVALSQKMEAYATDVDLLRFARGRELSAVARYHLAGLVADARAVEVLGARMVLRQLSGMDVSIMSSVAKLLGMGLGQAISEYIVAELGTAGVVSVPGERSDHAMEQLIAGRATTIYGGTTEVQLNVIGERMLGLPRDAAG</sequence>
<comment type="similarity">
    <text evidence="2">Belongs to the acyl-CoA dehydrogenase family.</text>
</comment>
<dbReference type="EMBL" id="JBIAMX010000017">
    <property type="protein sequence ID" value="MFF0545930.1"/>
    <property type="molecule type" value="Genomic_DNA"/>
</dbReference>
<evidence type="ECO:0000259" key="7">
    <source>
        <dbReference type="Pfam" id="PF02770"/>
    </source>
</evidence>
<gene>
    <name evidence="9" type="ORF">ACFYTF_24120</name>
</gene>
<feature type="domain" description="Acyl-CoA dehydrogenase/oxidase C-terminal" evidence="6">
    <location>
        <begin position="226"/>
        <end position="356"/>
    </location>
</feature>
<keyword evidence="4" id="KW-0274">FAD</keyword>
<comment type="cofactor">
    <cofactor evidence="1">
        <name>FAD</name>
        <dbReference type="ChEBI" id="CHEBI:57692"/>
    </cofactor>
</comment>
<evidence type="ECO:0000256" key="2">
    <source>
        <dbReference type="ARBA" id="ARBA00009347"/>
    </source>
</evidence>
<keyword evidence="3" id="KW-0285">Flavoprotein</keyword>
<feature type="domain" description="Acyl-CoA dehydrogenase/oxidase N-terminal" evidence="8">
    <location>
        <begin position="377"/>
        <end position="472"/>
    </location>
</feature>
<dbReference type="RefSeq" id="WP_387702372.1">
    <property type="nucleotide sequence ID" value="NZ_JBIAMX010000017.1"/>
</dbReference>
<evidence type="ECO:0000256" key="3">
    <source>
        <dbReference type="ARBA" id="ARBA00022630"/>
    </source>
</evidence>
<dbReference type="InterPro" id="IPR052161">
    <property type="entry name" value="Mycobact_Acyl-CoA_DH"/>
</dbReference>
<evidence type="ECO:0000256" key="4">
    <source>
        <dbReference type="ARBA" id="ARBA00022827"/>
    </source>
</evidence>
<dbReference type="Proteomes" id="UP001601444">
    <property type="component" value="Unassembled WGS sequence"/>
</dbReference>
<accession>A0ABW6PU23</accession>
<dbReference type="InterPro" id="IPR037069">
    <property type="entry name" value="AcylCoA_DH/ox_N_sf"/>
</dbReference>
<dbReference type="InterPro" id="IPR009100">
    <property type="entry name" value="AcylCoA_DH/oxidase_NM_dom_sf"/>
</dbReference>
<dbReference type="Pfam" id="PF02770">
    <property type="entry name" value="Acyl-CoA_dh_M"/>
    <property type="match status" value="1"/>
</dbReference>
<evidence type="ECO:0000313" key="10">
    <source>
        <dbReference type="Proteomes" id="UP001601444"/>
    </source>
</evidence>
<feature type="domain" description="Acyl-CoA dehydrogenase/oxidase C-terminal" evidence="6">
    <location>
        <begin position="582"/>
        <end position="727"/>
    </location>
</feature>
<dbReference type="InterPro" id="IPR009075">
    <property type="entry name" value="AcylCo_DH/oxidase_C"/>
</dbReference>
<keyword evidence="10" id="KW-1185">Reference proteome</keyword>
<organism evidence="9 10">
    <name type="scientific">Nocardia thailandica</name>
    <dbReference type="NCBI Taxonomy" id="257275"/>
    <lineage>
        <taxon>Bacteria</taxon>
        <taxon>Bacillati</taxon>
        <taxon>Actinomycetota</taxon>
        <taxon>Actinomycetes</taxon>
        <taxon>Mycobacteriales</taxon>
        <taxon>Nocardiaceae</taxon>
        <taxon>Nocardia</taxon>
    </lineage>
</organism>
<comment type="caution">
    <text evidence="9">The sequence shown here is derived from an EMBL/GenBank/DDBJ whole genome shotgun (WGS) entry which is preliminary data.</text>
</comment>
<dbReference type="SUPFAM" id="SSF56645">
    <property type="entry name" value="Acyl-CoA dehydrogenase NM domain-like"/>
    <property type="match status" value="2"/>
</dbReference>
<proteinExistence type="inferred from homology"/>
<dbReference type="Pfam" id="PF00441">
    <property type="entry name" value="Acyl-CoA_dh_1"/>
    <property type="match status" value="2"/>
</dbReference>
<dbReference type="SUPFAM" id="SSF47203">
    <property type="entry name" value="Acyl-CoA dehydrogenase C-terminal domain-like"/>
    <property type="match status" value="2"/>
</dbReference>
<dbReference type="Gene3D" id="2.40.110.10">
    <property type="entry name" value="Butyryl-CoA Dehydrogenase, subunit A, domain 2"/>
    <property type="match status" value="1"/>
</dbReference>
<dbReference type="InterPro" id="IPR036250">
    <property type="entry name" value="AcylCo_DH-like_C"/>
</dbReference>
<evidence type="ECO:0000259" key="8">
    <source>
        <dbReference type="Pfam" id="PF02771"/>
    </source>
</evidence>
<evidence type="ECO:0000256" key="1">
    <source>
        <dbReference type="ARBA" id="ARBA00001974"/>
    </source>
</evidence>
<dbReference type="EC" id="1.3.8.-" evidence="9"/>
<feature type="domain" description="Acyl-CoA dehydrogenase/oxidase N-terminal" evidence="8">
    <location>
        <begin position="14"/>
        <end position="113"/>
    </location>
</feature>
<dbReference type="PANTHER" id="PTHR43292:SF4">
    <property type="entry name" value="ACYL-COA DEHYDROGENASE FADE34"/>
    <property type="match status" value="1"/>
</dbReference>
<evidence type="ECO:0000256" key="5">
    <source>
        <dbReference type="ARBA" id="ARBA00023002"/>
    </source>
</evidence>
<feature type="domain" description="Acyl-CoA oxidase/dehydrogenase middle" evidence="7">
    <location>
        <begin position="476"/>
        <end position="570"/>
    </location>
</feature>
<dbReference type="Pfam" id="PF02771">
    <property type="entry name" value="Acyl-CoA_dh_N"/>
    <property type="match status" value="2"/>
</dbReference>
<dbReference type="InterPro" id="IPR046373">
    <property type="entry name" value="Acyl-CoA_Oxase/DH_mid-dom_sf"/>
</dbReference>
<dbReference type="InterPro" id="IPR006091">
    <property type="entry name" value="Acyl-CoA_Oxase/DH_mid-dom"/>
</dbReference>
<dbReference type="InterPro" id="IPR013786">
    <property type="entry name" value="AcylCoA_DH/ox_N"/>
</dbReference>
<dbReference type="PANTHER" id="PTHR43292">
    <property type="entry name" value="ACYL-COA DEHYDROGENASE"/>
    <property type="match status" value="1"/>
</dbReference>
<dbReference type="Gene3D" id="1.20.140.10">
    <property type="entry name" value="Butyryl-CoA Dehydrogenase, subunit A, domain 3"/>
    <property type="match status" value="2"/>
</dbReference>
<dbReference type="Gene3D" id="1.10.540.10">
    <property type="entry name" value="Acyl-CoA dehydrogenase/oxidase, N-terminal domain"/>
    <property type="match status" value="2"/>
</dbReference>
<name>A0ABW6PU23_9NOCA</name>
<keyword evidence="5 9" id="KW-0560">Oxidoreductase</keyword>
<reference evidence="9 10" key="1">
    <citation type="submission" date="2024-10" db="EMBL/GenBank/DDBJ databases">
        <title>The Natural Products Discovery Center: Release of the First 8490 Sequenced Strains for Exploring Actinobacteria Biosynthetic Diversity.</title>
        <authorList>
            <person name="Kalkreuter E."/>
            <person name="Kautsar S.A."/>
            <person name="Yang D."/>
            <person name="Bader C.D."/>
            <person name="Teijaro C.N."/>
            <person name="Fluegel L."/>
            <person name="Davis C.M."/>
            <person name="Simpson J.R."/>
            <person name="Lauterbach L."/>
            <person name="Steele A.D."/>
            <person name="Gui C."/>
            <person name="Meng S."/>
            <person name="Li G."/>
            <person name="Viehrig K."/>
            <person name="Ye F."/>
            <person name="Su P."/>
            <person name="Kiefer A.F."/>
            <person name="Nichols A."/>
            <person name="Cepeda A.J."/>
            <person name="Yan W."/>
            <person name="Fan B."/>
            <person name="Jiang Y."/>
            <person name="Adhikari A."/>
            <person name="Zheng C.-J."/>
            <person name="Schuster L."/>
            <person name="Cowan T.M."/>
            <person name="Smanski M.J."/>
            <person name="Chevrette M.G."/>
            <person name="De Carvalho L.P.S."/>
            <person name="Shen B."/>
        </authorList>
    </citation>
    <scope>NUCLEOTIDE SEQUENCE [LARGE SCALE GENOMIC DNA]</scope>
    <source>
        <strain evidence="9 10">NPDC004045</strain>
    </source>
</reference>
<evidence type="ECO:0000313" key="9">
    <source>
        <dbReference type="EMBL" id="MFF0545930.1"/>
    </source>
</evidence>
<protein>
    <submittedName>
        <fullName evidence="9">Acyl-CoA dehydrogenase</fullName>
        <ecNumber evidence="9">1.3.8.-</ecNumber>
    </submittedName>
</protein>
<dbReference type="GO" id="GO:0016491">
    <property type="term" value="F:oxidoreductase activity"/>
    <property type="evidence" value="ECO:0007669"/>
    <property type="project" value="UniProtKB-KW"/>
</dbReference>
<evidence type="ECO:0000259" key="6">
    <source>
        <dbReference type="Pfam" id="PF00441"/>
    </source>
</evidence>